<keyword evidence="2" id="KW-1185">Reference proteome</keyword>
<proteinExistence type="predicted"/>
<name>A0ABU0IM21_9HYPH</name>
<gene>
    <name evidence="1" type="ORF">QO005_004604</name>
</gene>
<dbReference type="RefSeq" id="WP_307160347.1">
    <property type="nucleotide sequence ID" value="NZ_JAUSWH010000027.1"/>
</dbReference>
<dbReference type="Proteomes" id="UP001235269">
    <property type="component" value="Unassembled WGS sequence"/>
</dbReference>
<accession>A0ABU0IM21</accession>
<protein>
    <submittedName>
        <fullName evidence="1">Uncharacterized protein</fullName>
    </submittedName>
</protein>
<evidence type="ECO:0000313" key="2">
    <source>
        <dbReference type="Proteomes" id="UP001235269"/>
    </source>
</evidence>
<dbReference type="EMBL" id="JAUSWH010000027">
    <property type="protein sequence ID" value="MDQ0458244.1"/>
    <property type="molecule type" value="Genomic_DNA"/>
</dbReference>
<sequence length="54" mass="5399">MAVDTLTLGLWPALPDPVCVIGRSVGRFIGMTVIAFSIGDSAVSTGSDGVGFSG</sequence>
<organism evidence="1 2">
    <name type="scientific">Rhizobium paknamense</name>
    <dbReference type="NCBI Taxonomy" id="1206817"/>
    <lineage>
        <taxon>Bacteria</taxon>
        <taxon>Pseudomonadati</taxon>
        <taxon>Pseudomonadota</taxon>
        <taxon>Alphaproteobacteria</taxon>
        <taxon>Hyphomicrobiales</taxon>
        <taxon>Rhizobiaceae</taxon>
        <taxon>Rhizobium/Agrobacterium group</taxon>
        <taxon>Rhizobium</taxon>
    </lineage>
</organism>
<comment type="caution">
    <text evidence="1">The sequence shown here is derived from an EMBL/GenBank/DDBJ whole genome shotgun (WGS) entry which is preliminary data.</text>
</comment>
<evidence type="ECO:0000313" key="1">
    <source>
        <dbReference type="EMBL" id="MDQ0458244.1"/>
    </source>
</evidence>
<reference evidence="1 2" key="1">
    <citation type="submission" date="2023-07" db="EMBL/GenBank/DDBJ databases">
        <title>Genomic Encyclopedia of Type Strains, Phase IV (KMG-IV): sequencing the most valuable type-strain genomes for metagenomic binning, comparative biology and taxonomic classification.</title>
        <authorList>
            <person name="Goeker M."/>
        </authorList>
    </citation>
    <scope>NUCLEOTIDE SEQUENCE [LARGE SCALE GENOMIC DNA]</scope>
    <source>
        <strain evidence="1 2">DSM 100301</strain>
    </source>
</reference>